<evidence type="ECO:0000313" key="1">
    <source>
        <dbReference type="EMBL" id="QDY42883.1"/>
    </source>
</evidence>
<reference evidence="1 2" key="1">
    <citation type="submission" date="2018-10" db="EMBL/GenBank/DDBJ databases">
        <title>Genome Sequencing of Pantoea dispersa DSM 32899.</title>
        <authorList>
            <person name="Nawrath M."/>
            <person name="Ottenheim C."/>
            <person name="Wilm A."/>
            <person name="Zimmermann W."/>
            <person name="Wu J.C."/>
        </authorList>
    </citation>
    <scope>NUCLEOTIDE SEQUENCE [LARGE SCALE GENOMIC DNA]</scope>
    <source>
        <strain evidence="1 2">DSM 32899</strain>
    </source>
</reference>
<evidence type="ECO:0000313" key="2">
    <source>
        <dbReference type="Proteomes" id="UP000319411"/>
    </source>
</evidence>
<accession>A0A518XF89</accession>
<proteinExistence type="predicted"/>
<protein>
    <submittedName>
        <fullName evidence="1">DUF2509 family protein</fullName>
    </submittedName>
</protein>
<gene>
    <name evidence="1" type="ORF">D8B20_13810</name>
</gene>
<dbReference type="KEGG" id="pdis:D8B20_13810"/>
<name>A0A518XF89_9GAMM</name>
<organism evidence="1 2">
    <name type="scientific">Candidatus Pantoea soli</name>
    <dbReference type="NCBI Taxonomy" id="3098669"/>
    <lineage>
        <taxon>Bacteria</taxon>
        <taxon>Pseudomonadati</taxon>
        <taxon>Pseudomonadota</taxon>
        <taxon>Gammaproteobacteria</taxon>
        <taxon>Enterobacterales</taxon>
        <taxon>Erwiniaceae</taxon>
        <taxon>Pantoea</taxon>
    </lineage>
</organism>
<dbReference type="RefSeq" id="WP_145889388.1">
    <property type="nucleotide sequence ID" value="NZ_CP032702.1"/>
</dbReference>
<keyword evidence="2" id="KW-1185">Reference proteome</keyword>
<sequence length="141" mass="15833">MNQQGNSALGMVLMVLLVGSVTLNATRTQLGQGMPLLADVRQQQQDYWQAQAALQWGLQQNWSPGEGWRCQTEMQQQWQSCLLRQEEDHGLLSARHAGRALWLFHWISLRNAGVQAQAHGWIDYCPLPEEALCPPQDAAGL</sequence>
<dbReference type="EMBL" id="CP032702">
    <property type="protein sequence ID" value="QDY42883.1"/>
    <property type="molecule type" value="Genomic_DNA"/>
</dbReference>
<dbReference type="InterPro" id="IPR019652">
    <property type="entry name" value="DUF2509"/>
</dbReference>
<dbReference type="Proteomes" id="UP000319411">
    <property type="component" value="Chromosome"/>
</dbReference>
<dbReference type="Pfam" id="PF10713">
    <property type="entry name" value="DUF2509"/>
    <property type="match status" value="1"/>
</dbReference>
<dbReference type="OrthoDB" id="7059963at2"/>
<dbReference type="AlphaFoldDB" id="A0A518XF89"/>